<dbReference type="SUPFAM" id="SSF47413">
    <property type="entry name" value="lambda repressor-like DNA-binding domains"/>
    <property type="match status" value="1"/>
</dbReference>
<dbReference type="AlphaFoldDB" id="A0A8J6JBV0"/>
<dbReference type="Pfam" id="PF01381">
    <property type="entry name" value="HTH_3"/>
    <property type="match status" value="1"/>
</dbReference>
<gene>
    <name evidence="2" type="ORF">H8S11_12365</name>
</gene>
<dbReference type="Proteomes" id="UP000628736">
    <property type="component" value="Unassembled WGS sequence"/>
</dbReference>
<name>A0A8J6JBV0_9FIRM</name>
<dbReference type="EMBL" id="JACOPO010000010">
    <property type="protein sequence ID" value="MBC5723602.1"/>
    <property type="molecule type" value="Genomic_DNA"/>
</dbReference>
<dbReference type="InterPro" id="IPR001387">
    <property type="entry name" value="Cro/C1-type_HTH"/>
</dbReference>
<dbReference type="SMART" id="SM00530">
    <property type="entry name" value="HTH_XRE"/>
    <property type="match status" value="1"/>
</dbReference>
<dbReference type="PANTHER" id="PTHR33516">
    <property type="entry name" value="LEXA REPRESSOR"/>
    <property type="match status" value="1"/>
</dbReference>
<dbReference type="Pfam" id="PF00717">
    <property type="entry name" value="Peptidase_S24"/>
    <property type="match status" value="1"/>
</dbReference>
<dbReference type="PROSITE" id="PS50943">
    <property type="entry name" value="HTH_CROC1"/>
    <property type="match status" value="1"/>
</dbReference>
<dbReference type="SUPFAM" id="SSF51306">
    <property type="entry name" value="LexA/Signal peptidase"/>
    <property type="match status" value="1"/>
</dbReference>
<dbReference type="PANTHER" id="PTHR33516:SF2">
    <property type="entry name" value="LEXA REPRESSOR-RELATED"/>
    <property type="match status" value="1"/>
</dbReference>
<dbReference type="InterPro" id="IPR015927">
    <property type="entry name" value="Peptidase_S24_S26A/B/C"/>
</dbReference>
<dbReference type="CDD" id="cd06529">
    <property type="entry name" value="S24_LexA-like"/>
    <property type="match status" value="1"/>
</dbReference>
<dbReference type="GO" id="GO:0003677">
    <property type="term" value="F:DNA binding"/>
    <property type="evidence" value="ECO:0007669"/>
    <property type="project" value="InterPro"/>
</dbReference>
<feature type="domain" description="HTH cro/C1-type" evidence="1">
    <location>
        <begin position="7"/>
        <end position="68"/>
    </location>
</feature>
<evidence type="ECO:0000259" key="1">
    <source>
        <dbReference type="PROSITE" id="PS50943"/>
    </source>
</evidence>
<dbReference type="CDD" id="cd00093">
    <property type="entry name" value="HTH_XRE"/>
    <property type="match status" value="1"/>
</dbReference>
<organism evidence="2 3">
    <name type="scientific">Flintibacter hominis</name>
    <dbReference type="NCBI Taxonomy" id="2763048"/>
    <lineage>
        <taxon>Bacteria</taxon>
        <taxon>Bacillati</taxon>
        <taxon>Bacillota</taxon>
        <taxon>Clostridia</taxon>
        <taxon>Eubacteriales</taxon>
        <taxon>Flintibacter</taxon>
    </lineage>
</organism>
<dbReference type="InterPro" id="IPR010982">
    <property type="entry name" value="Lambda_DNA-bd_dom_sf"/>
</dbReference>
<reference evidence="2" key="1">
    <citation type="submission" date="2020-08" db="EMBL/GenBank/DDBJ databases">
        <title>Genome public.</title>
        <authorList>
            <person name="Liu C."/>
            <person name="Sun Q."/>
        </authorList>
    </citation>
    <scope>NUCLEOTIDE SEQUENCE</scope>
    <source>
        <strain evidence="2">NSJ-23</strain>
    </source>
</reference>
<evidence type="ECO:0000313" key="2">
    <source>
        <dbReference type="EMBL" id="MBC5723602.1"/>
    </source>
</evidence>
<dbReference type="Gene3D" id="2.10.109.10">
    <property type="entry name" value="Umud Fragment, subunit A"/>
    <property type="match status" value="1"/>
</dbReference>
<comment type="caution">
    <text evidence="2">The sequence shown here is derived from an EMBL/GenBank/DDBJ whole genome shotgun (WGS) entry which is preliminary data.</text>
</comment>
<dbReference type="InterPro" id="IPR036286">
    <property type="entry name" value="LexA/Signal_pep-like_sf"/>
</dbReference>
<accession>A0A8J6JBV0</accession>
<proteinExistence type="predicted"/>
<evidence type="ECO:0000313" key="3">
    <source>
        <dbReference type="Proteomes" id="UP000628736"/>
    </source>
</evidence>
<keyword evidence="3" id="KW-1185">Reference proteome</keyword>
<dbReference type="Gene3D" id="1.10.260.40">
    <property type="entry name" value="lambda repressor-like DNA-binding domains"/>
    <property type="match status" value="1"/>
</dbReference>
<dbReference type="InterPro" id="IPR050077">
    <property type="entry name" value="LexA_repressor"/>
</dbReference>
<sequence>MTLGDIIKEYRTSHGLSQDIIAERSGLSKAYISILERNRNPKTGEPPIATPKTINAIALAINSDFDTIFSKLDSNLKISIGEQLPQASIPRPLPPNITALPTMKEWPVLGATACGKPLHRELLEETVMAPADIKADVVFRCVGHSMINARIFDGDAVFIHIQPEVENGQIAVVRIGDEYTLKRVYVYGDCVELRAENPTVRTITVRGAELDPDNFEIVGLAVAFFSTVF</sequence>
<protein>
    <submittedName>
        <fullName evidence="2">Helix-turn-helix domain-containing protein</fullName>
    </submittedName>
</protein>
<dbReference type="InterPro" id="IPR039418">
    <property type="entry name" value="LexA-like"/>
</dbReference>